<feature type="transmembrane region" description="Helical" evidence="5">
    <location>
        <begin position="220"/>
        <end position="239"/>
    </location>
</feature>
<dbReference type="SUPFAM" id="SSF47384">
    <property type="entry name" value="Homodimeric domain of signal transducing histidine kinase"/>
    <property type="match status" value="1"/>
</dbReference>
<dbReference type="SUPFAM" id="SSF52172">
    <property type="entry name" value="CheY-like"/>
    <property type="match status" value="1"/>
</dbReference>
<dbReference type="PROSITE" id="PS50109">
    <property type="entry name" value="HIS_KIN"/>
    <property type="match status" value="1"/>
</dbReference>
<dbReference type="InterPro" id="IPR005467">
    <property type="entry name" value="His_kinase_dom"/>
</dbReference>
<comment type="catalytic activity">
    <reaction evidence="1">
        <text>ATP + protein L-histidine = ADP + protein N-phospho-L-histidine.</text>
        <dbReference type="EC" id="2.7.13.3"/>
    </reaction>
</comment>
<name>R4YJZ9_OLEAN</name>
<dbReference type="InterPro" id="IPR011006">
    <property type="entry name" value="CheY-like_superfamily"/>
</dbReference>
<dbReference type="OrthoDB" id="9797243at2"/>
<dbReference type="Gene3D" id="3.30.565.10">
    <property type="entry name" value="Histidine kinase-like ATPase, C-terminal domain"/>
    <property type="match status" value="1"/>
</dbReference>
<evidence type="ECO:0000256" key="3">
    <source>
        <dbReference type="ARBA" id="ARBA00022553"/>
    </source>
</evidence>
<dbReference type="STRING" id="698738.OLEAN_C06050"/>
<dbReference type="Pfam" id="PF07695">
    <property type="entry name" value="7TMR-DISM_7TM"/>
    <property type="match status" value="1"/>
</dbReference>
<keyword evidence="9" id="KW-0418">Kinase</keyword>
<dbReference type="Pfam" id="PF02518">
    <property type="entry name" value="HATPase_c"/>
    <property type="match status" value="1"/>
</dbReference>
<sequence>MNIKRFLLLSLLWMATAIPALLLSATSQAVPAIMLPDSSFDLQITPYLSILEDEHSQLTIDDILTPEAQLKFTPSHSDNLRFSLSDSSYWLRFSITNPYSEDQNLVLSISNNRLENIEFYEYKAGQLNHQSSGGLTKNKAQGSHRQAYPFLIEVQAKKNQTYFIKIHSKTAINTLLRLQSNDQFLQSQQFDFSILGMALGWVVATAAFFIFIWYFYRFHIALISALYCSSIFIFIPAWLGQWATWFPQSQAWKSEIILISVMISAILQTLLTIKLNWNSDKVLRALNGIVLMNCAAMLSYLFLPSGTMTLLMLATIIITNISLASILLFAKSENERAQFFLLLGHVIVACGILLSVLTTHNLLAFDFINNWAGIILPLAMISCTVFANLSIIEQYREKRDQQMNSSDVILPELLAKLGHEFRTPINGVMGMSELLSDTHLTHTQRDYLETISLAGRDLLHLVSEMSDFAKLQSGRINLDHRAFDLTNCLSQCMNRYQQEANRKQIELVLDIADDISPRLLGDKNRLQTIITNLIAQSLRHTESGELELKVFRVGLNNHDGIFFQVQLSGSLIEHDELRRLFRTMAGPQEQFAHVNLDQGLGLIIVKRLVSLMEGSIEVETLTHHGCSITLFLPIKQELSERVEEDADLLSGQRILIVDDNSTFRGVIEKQVKRWGMRADSTYSGKEALALMRNKANLGEPYDYIVIDHDMPIMNGIQLTERLMADNDIEPKPMRIMLTGLGIGSANQEAKEAGIQKIVNKPVSGRHLKEVLLEFHKLIKPLIMK</sequence>
<evidence type="ECO:0000256" key="4">
    <source>
        <dbReference type="PROSITE-ProRule" id="PRU00169"/>
    </source>
</evidence>
<feature type="transmembrane region" description="Helical" evidence="5">
    <location>
        <begin position="285"/>
        <end position="303"/>
    </location>
</feature>
<evidence type="ECO:0000256" key="6">
    <source>
        <dbReference type="SAM" id="SignalP"/>
    </source>
</evidence>
<accession>R4YJZ9</accession>
<dbReference type="InterPro" id="IPR036097">
    <property type="entry name" value="HisK_dim/P_sf"/>
</dbReference>
<dbReference type="SMART" id="SM00388">
    <property type="entry name" value="HisKA"/>
    <property type="match status" value="1"/>
</dbReference>
<dbReference type="Gene3D" id="3.40.50.2300">
    <property type="match status" value="1"/>
</dbReference>
<feature type="transmembrane region" description="Helical" evidence="5">
    <location>
        <begin position="192"/>
        <end position="213"/>
    </location>
</feature>
<dbReference type="InterPro" id="IPR003594">
    <property type="entry name" value="HATPase_dom"/>
</dbReference>
<dbReference type="InterPro" id="IPR001789">
    <property type="entry name" value="Sig_transdc_resp-reg_receiver"/>
</dbReference>
<keyword evidence="5" id="KW-0812">Transmembrane</keyword>
<dbReference type="CDD" id="cd00082">
    <property type="entry name" value="HisKA"/>
    <property type="match status" value="1"/>
</dbReference>
<dbReference type="EMBL" id="FO203512">
    <property type="protein sequence ID" value="CCK74781.1"/>
    <property type="molecule type" value="Genomic_DNA"/>
</dbReference>
<dbReference type="Proteomes" id="UP000032749">
    <property type="component" value="Chromosome"/>
</dbReference>
<feature type="transmembrane region" description="Helical" evidence="5">
    <location>
        <begin position="251"/>
        <end position="273"/>
    </location>
</feature>
<reference evidence="9 10" key="1">
    <citation type="journal article" date="2013" name="Nat. Commun.">
        <title>Genome sequence and functional genomic analysis of the oil-degrading bacterium Oleispira antarctica.</title>
        <authorList>
            <person name="Kube M."/>
            <person name="Chernikova T.N."/>
            <person name="Al-Ramahi Y."/>
            <person name="Beloqui A."/>
            <person name="Lopez-Cortez N."/>
            <person name="Guazzaroni M.E."/>
            <person name="Heipieper H.J."/>
            <person name="Klages S."/>
            <person name="Kotsyurbenko O.R."/>
            <person name="Langer I."/>
            <person name="Nechitaylo T.Y."/>
            <person name="Lunsdorf H."/>
            <person name="Fernandez M."/>
            <person name="Juarez S."/>
            <person name="Ciordia S."/>
            <person name="Singer A."/>
            <person name="Kagan O."/>
            <person name="Egorova O."/>
            <person name="Petit P.A."/>
            <person name="Stogios P."/>
            <person name="Kim Y."/>
            <person name="Tchigvintsev A."/>
            <person name="Flick R."/>
            <person name="Denaro R."/>
            <person name="Genovese M."/>
            <person name="Albar J.P."/>
            <person name="Reva O.N."/>
            <person name="Martinez-Gomariz M."/>
            <person name="Tran H."/>
            <person name="Ferrer M."/>
            <person name="Savchenko A."/>
            <person name="Yakunin A.F."/>
            <person name="Yakimov M.M."/>
            <person name="Golyshina O.V."/>
            <person name="Reinhardt R."/>
            <person name="Golyshin P.N."/>
        </authorList>
    </citation>
    <scope>NUCLEOTIDE SEQUENCE [LARGE SCALE GENOMIC DNA]</scope>
</reference>
<feature type="modified residue" description="4-aspartylphosphate" evidence="4">
    <location>
        <position position="707"/>
    </location>
</feature>
<keyword evidence="5" id="KW-0472">Membrane</keyword>
<dbReference type="SUPFAM" id="SSF55874">
    <property type="entry name" value="ATPase domain of HSP90 chaperone/DNA topoisomerase II/histidine kinase"/>
    <property type="match status" value="1"/>
</dbReference>
<dbReference type="PANTHER" id="PTHR43719:SF28">
    <property type="entry name" value="PEROXIDE STRESS-ACTIVATED HISTIDINE KINASE MAK1-RELATED"/>
    <property type="match status" value="1"/>
</dbReference>
<feature type="domain" description="Histidine kinase" evidence="7">
    <location>
        <begin position="416"/>
        <end position="636"/>
    </location>
</feature>
<evidence type="ECO:0000259" key="8">
    <source>
        <dbReference type="PROSITE" id="PS50110"/>
    </source>
</evidence>
<dbReference type="CDD" id="cd17546">
    <property type="entry name" value="REC_hyHK_CKI1_RcsC-like"/>
    <property type="match status" value="1"/>
</dbReference>
<proteinExistence type="predicted"/>
<evidence type="ECO:0000256" key="1">
    <source>
        <dbReference type="ARBA" id="ARBA00000085"/>
    </source>
</evidence>
<dbReference type="Gene3D" id="2.60.40.2380">
    <property type="match status" value="1"/>
</dbReference>
<feature type="signal peptide" evidence="6">
    <location>
        <begin position="1"/>
        <end position="29"/>
    </location>
</feature>
<dbReference type="PROSITE" id="PS50110">
    <property type="entry name" value="RESPONSE_REGULATORY"/>
    <property type="match status" value="1"/>
</dbReference>
<evidence type="ECO:0000256" key="2">
    <source>
        <dbReference type="ARBA" id="ARBA00012438"/>
    </source>
</evidence>
<dbReference type="HOGENOM" id="CLU_000445_105_0_6"/>
<feature type="transmembrane region" description="Helical" evidence="5">
    <location>
        <begin position="309"/>
        <end position="330"/>
    </location>
</feature>
<dbReference type="InterPro" id="IPR050956">
    <property type="entry name" value="2C_system_His_kinase"/>
</dbReference>
<dbReference type="PATRIC" id="fig|698738.3.peg.623"/>
<dbReference type="InterPro" id="IPR011623">
    <property type="entry name" value="7TMR_DISM_rcpt_extracell_dom1"/>
</dbReference>
<evidence type="ECO:0000256" key="5">
    <source>
        <dbReference type="SAM" id="Phobius"/>
    </source>
</evidence>
<protein>
    <recommendedName>
        <fullName evidence="2">histidine kinase</fullName>
        <ecNumber evidence="2">2.7.13.3</ecNumber>
    </recommendedName>
</protein>
<dbReference type="KEGG" id="oai:OLEAN_C06050"/>
<organism evidence="9 10">
    <name type="scientific">Oleispira antarctica RB-8</name>
    <dbReference type="NCBI Taxonomy" id="698738"/>
    <lineage>
        <taxon>Bacteria</taxon>
        <taxon>Pseudomonadati</taxon>
        <taxon>Pseudomonadota</taxon>
        <taxon>Gammaproteobacteria</taxon>
        <taxon>Oceanospirillales</taxon>
        <taxon>Oceanospirillaceae</taxon>
        <taxon>Oleispira</taxon>
    </lineage>
</organism>
<keyword evidence="3 4" id="KW-0597">Phosphoprotein</keyword>
<dbReference type="Pfam" id="PF07696">
    <property type="entry name" value="7TMR-DISMED2"/>
    <property type="match status" value="1"/>
</dbReference>
<feature type="transmembrane region" description="Helical" evidence="5">
    <location>
        <begin position="371"/>
        <end position="392"/>
    </location>
</feature>
<evidence type="ECO:0000259" key="7">
    <source>
        <dbReference type="PROSITE" id="PS50109"/>
    </source>
</evidence>
<evidence type="ECO:0000313" key="10">
    <source>
        <dbReference type="Proteomes" id="UP000032749"/>
    </source>
</evidence>
<keyword evidence="9" id="KW-0808">Transferase</keyword>
<keyword evidence="6" id="KW-0732">Signal</keyword>
<dbReference type="PANTHER" id="PTHR43719">
    <property type="entry name" value="TWO-COMPONENT HISTIDINE KINASE"/>
    <property type="match status" value="1"/>
</dbReference>
<keyword evidence="5" id="KW-1133">Transmembrane helix</keyword>
<dbReference type="Pfam" id="PF00512">
    <property type="entry name" value="HisKA"/>
    <property type="match status" value="1"/>
</dbReference>
<evidence type="ECO:0000313" key="9">
    <source>
        <dbReference type="EMBL" id="CCK74781.1"/>
    </source>
</evidence>
<dbReference type="InterPro" id="IPR036890">
    <property type="entry name" value="HATPase_C_sf"/>
</dbReference>
<dbReference type="SMART" id="SM00387">
    <property type="entry name" value="HATPase_c"/>
    <property type="match status" value="1"/>
</dbReference>
<dbReference type="SMART" id="SM00448">
    <property type="entry name" value="REC"/>
    <property type="match status" value="1"/>
</dbReference>
<keyword evidence="10" id="KW-1185">Reference proteome</keyword>
<dbReference type="GO" id="GO:0000155">
    <property type="term" value="F:phosphorelay sensor kinase activity"/>
    <property type="evidence" value="ECO:0007669"/>
    <property type="project" value="InterPro"/>
</dbReference>
<dbReference type="AlphaFoldDB" id="R4YJZ9"/>
<dbReference type="InterPro" id="IPR011622">
    <property type="entry name" value="7TMR_DISM_rcpt_extracell_dom2"/>
</dbReference>
<feature type="transmembrane region" description="Helical" evidence="5">
    <location>
        <begin position="339"/>
        <end position="359"/>
    </location>
</feature>
<dbReference type="InterPro" id="IPR003661">
    <property type="entry name" value="HisK_dim/P_dom"/>
</dbReference>
<dbReference type="Pfam" id="PF00072">
    <property type="entry name" value="Response_reg"/>
    <property type="match status" value="1"/>
</dbReference>
<dbReference type="EC" id="2.7.13.3" evidence="2"/>
<dbReference type="Gene3D" id="1.10.287.130">
    <property type="match status" value="1"/>
</dbReference>
<feature type="chain" id="PRO_5004374187" description="histidine kinase" evidence="6">
    <location>
        <begin position="30"/>
        <end position="784"/>
    </location>
</feature>
<feature type="domain" description="Response regulatory" evidence="8">
    <location>
        <begin position="653"/>
        <end position="775"/>
    </location>
</feature>
<gene>
    <name evidence="9" type="ORF">OLEAN_C06050</name>
</gene>